<evidence type="ECO:0000256" key="7">
    <source>
        <dbReference type="ARBA" id="ARBA00023170"/>
    </source>
</evidence>
<keyword evidence="4 8" id="KW-0812">Transmembrane</keyword>
<dbReference type="Proteomes" id="UP000694941">
    <property type="component" value="Unplaced"/>
</dbReference>
<keyword evidence="11" id="KW-1185">Reference proteome</keyword>
<keyword evidence="5 9" id="KW-1133">Transmembrane helix</keyword>
<keyword evidence="8" id="KW-0297">G-protein coupled receptor</keyword>
<dbReference type="PROSITE" id="PS50262">
    <property type="entry name" value="G_PROTEIN_RECEP_F1_2"/>
    <property type="match status" value="1"/>
</dbReference>
<keyword evidence="7 8" id="KW-0675">Receptor</keyword>
<dbReference type="PRINTS" id="PR00237">
    <property type="entry name" value="GPCRRHODOPSN"/>
</dbReference>
<keyword evidence="8" id="KW-0807">Transducer</keyword>
<evidence type="ECO:0000256" key="9">
    <source>
        <dbReference type="SAM" id="Phobius"/>
    </source>
</evidence>
<sequence length="176" mass="20011">MAEIAGVWRCKDINTNLTSCEYEDNKTNETTILPDYLTFNEESMREIAVYSILFVIAATGNLPVFISLLRNRQRKSPVKLMMLNLAVADLIVTFVMIPLEISWRITVEWIAGTLICKIMLFLRAFGPYLSSMILVCISLDRYFAIVHPLKLNDAKRRSKVMLACAWLTSLICAAPQ</sequence>
<keyword evidence="6 9" id="KW-0472">Membrane</keyword>
<proteinExistence type="inferred from homology"/>
<evidence type="ECO:0000313" key="11">
    <source>
        <dbReference type="Proteomes" id="UP000694941"/>
    </source>
</evidence>
<dbReference type="SUPFAM" id="SSF81321">
    <property type="entry name" value="Family A G protein-coupled receptor-like"/>
    <property type="match status" value="1"/>
</dbReference>
<feature type="non-terminal residue" evidence="12">
    <location>
        <position position="176"/>
    </location>
</feature>
<comment type="subcellular location">
    <subcellularLocation>
        <location evidence="1">Cell membrane</location>
        <topology evidence="1">Multi-pass membrane protein</topology>
    </subcellularLocation>
</comment>
<evidence type="ECO:0000313" key="12">
    <source>
        <dbReference type="RefSeq" id="XP_013792760.1"/>
    </source>
</evidence>
<dbReference type="Pfam" id="PF00001">
    <property type="entry name" value="7tm_1"/>
    <property type="match status" value="1"/>
</dbReference>
<protein>
    <submittedName>
        <fullName evidence="12">Gonadotropin-releasing hormone II receptor-like</fullName>
    </submittedName>
</protein>
<evidence type="ECO:0000256" key="6">
    <source>
        <dbReference type="ARBA" id="ARBA00023136"/>
    </source>
</evidence>
<gene>
    <name evidence="12" type="primary">LOC106476667</name>
</gene>
<dbReference type="PROSITE" id="PS00237">
    <property type="entry name" value="G_PROTEIN_RECEP_F1_1"/>
    <property type="match status" value="1"/>
</dbReference>
<feature type="transmembrane region" description="Helical" evidence="9">
    <location>
        <begin position="47"/>
        <end position="69"/>
    </location>
</feature>
<feature type="transmembrane region" description="Helical" evidence="9">
    <location>
        <begin position="81"/>
        <end position="99"/>
    </location>
</feature>
<dbReference type="Gene3D" id="1.20.1070.10">
    <property type="entry name" value="Rhodopsin 7-helix transmembrane proteins"/>
    <property type="match status" value="1"/>
</dbReference>
<name>A0ABM1C1V4_LIMPO</name>
<evidence type="ECO:0000256" key="3">
    <source>
        <dbReference type="ARBA" id="ARBA00022475"/>
    </source>
</evidence>
<dbReference type="InterPro" id="IPR017452">
    <property type="entry name" value="GPCR_Rhodpsn_7TM"/>
</dbReference>
<evidence type="ECO:0000256" key="1">
    <source>
        <dbReference type="ARBA" id="ARBA00004651"/>
    </source>
</evidence>
<evidence type="ECO:0000256" key="8">
    <source>
        <dbReference type="RuleBase" id="RU000688"/>
    </source>
</evidence>
<evidence type="ECO:0000259" key="10">
    <source>
        <dbReference type="PROSITE" id="PS50262"/>
    </source>
</evidence>
<keyword evidence="3" id="KW-1003">Cell membrane</keyword>
<dbReference type="GeneID" id="106476667"/>
<dbReference type="RefSeq" id="XP_013792760.1">
    <property type="nucleotide sequence ID" value="XM_013937306.1"/>
</dbReference>
<evidence type="ECO:0000256" key="2">
    <source>
        <dbReference type="ARBA" id="ARBA00010663"/>
    </source>
</evidence>
<organism evidence="11 12">
    <name type="scientific">Limulus polyphemus</name>
    <name type="common">Atlantic horseshoe crab</name>
    <dbReference type="NCBI Taxonomy" id="6850"/>
    <lineage>
        <taxon>Eukaryota</taxon>
        <taxon>Metazoa</taxon>
        <taxon>Ecdysozoa</taxon>
        <taxon>Arthropoda</taxon>
        <taxon>Chelicerata</taxon>
        <taxon>Merostomata</taxon>
        <taxon>Xiphosura</taxon>
        <taxon>Limulidae</taxon>
        <taxon>Limulus</taxon>
    </lineage>
</organism>
<accession>A0ABM1C1V4</accession>
<comment type="similarity">
    <text evidence="2 8">Belongs to the G-protein coupled receptor 1 family.</text>
</comment>
<dbReference type="PANTHER" id="PTHR24241">
    <property type="entry name" value="NEUROPEPTIDE RECEPTOR-RELATED G-PROTEIN COUPLED RECEPTOR"/>
    <property type="match status" value="1"/>
</dbReference>
<reference evidence="12" key="1">
    <citation type="submission" date="2025-08" db="UniProtKB">
        <authorList>
            <consortium name="RefSeq"/>
        </authorList>
    </citation>
    <scope>IDENTIFICATION</scope>
    <source>
        <tissue evidence="12">Muscle</tissue>
    </source>
</reference>
<feature type="domain" description="G-protein coupled receptors family 1 profile" evidence="10">
    <location>
        <begin position="60"/>
        <end position="176"/>
    </location>
</feature>
<dbReference type="InterPro" id="IPR000276">
    <property type="entry name" value="GPCR_Rhodpsn"/>
</dbReference>
<evidence type="ECO:0000256" key="5">
    <source>
        <dbReference type="ARBA" id="ARBA00022989"/>
    </source>
</evidence>
<dbReference type="PANTHER" id="PTHR24241:SF190">
    <property type="entry name" value="CARDIOACCELERATORY PEPTIDE RECEPTOR-LIKE PROTEIN"/>
    <property type="match status" value="1"/>
</dbReference>
<evidence type="ECO:0000256" key="4">
    <source>
        <dbReference type="ARBA" id="ARBA00022692"/>
    </source>
</evidence>